<dbReference type="FunFam" id="1.10.10.60:FF:000081">
    <property type="entry name" value="Empty spiracles homeobox 2"/>
    <property type="match status" value="1"/>
</dbReference>
<comment type="subcellular location">
    <subcellularLocation>
        <location evidence="1 6 7">Nucleus</location>
    </subcellularLocation>
</comment>
<evidence type="ECO:0000256" key="2">
    <source>
        <dbReference type="ARBA" id="ARBA00007397"/>
    </source>
</evidence>
<organism evidence="10 11">
    <name type="scientific">Onchocerca volvulus</name>
    <dbReference type="NCBI Taxonomy" id="6282"/>
    <lineage>
        <taxon>Eukaryota</taxon>
        <taxon>Metazoa</taxon>
        <taxon>Ecdysozoa</taxon>
        <taxon>Nematoda</taxon>
        <taxon>Chromadorea</taxon>
        <taxon>Rhabditida</taxon>
        <taxon>Spirurina</taxon>
        <taxon>Spiruromorpha</taxon>
        <taxon>Filarioidea</taxon>
        <taxon>Onchocercidae</taxon>
        <taxon>Onchocerca</taxon>
    </lineage>
</organism>
<evidence type="ECO:0000256" key="3">
    <source>
        <dbReference type="ARBA" id="ARBA00023125"/>
    </source>
</evidence>
<comment type="similarity">
    <text evidence="2">Belongs to the EMX homeobox family.</text>
</comment>
<dbReference type="EMBL" id="CMVM020000054">
    <property type="status" value="NOT_ANNOTATED_CDS"/>
    <property type="molecule type" value="Genomic_DNA"/>
</dbReference>
<evidence type="ECO:0000256" key="8">
    <source>
        <dbReference type="SAM" id="MobiDB-lite"/>
    </source>
</evidence>
<dbReference type="PANTHER" id="PTHR24339">
    <property type="entry name" value="HOMEOBOX PROTEIN EMX-RELATED"/>
    <property type="match status" value="1"/>
</dbReference>
<dbReference type="PRINTS" id="PR00031">
    <property type="entry name" value="HTHREPRESSR"/>
</dbReference>
<evidence type="ECO:0000256" key="5">
    <source>
        <dbReference type="ARBA" id="ARBA00023242"/>
    </source>
</evidence>
<dbReference type="InterPro" id="IPR000047">
    <property type="entry name" value="HTH_motif"/>
</dbReference>
<feature type="DNA-binding region" description="Homeobox" evidence="6">
    <location>
        <begin position="243"/>
        <end position="302"/>
    </location>
</feature>
<dbReference type="CDD" id="cd00086">
    <property type="entry name" value="homeodomain"/>
    <property type="match status" value="1"/>
</dbReference>
<dbReference type="Gene3D" id="1.10.10.60">
    <property type="entry name" value="Homeodomain-like"/>
    <property type="match status" value="1"/>
</dbReference>
<keyword evidence="5 6" id="KW-0539">Nucleus</keyword>
<protein>
    <submittedName>
        <fullName evidence="10">Homeobox domain-containing protein</fullName>
    </submittedName>
</protein>
<feature type="compositionally biased region" description="Basic residues" evidence="8">
    <location>
        <begin position="22"/>
        <end position="33"/>
    </location>
</feature>
<evidence type="ECO:0000256" key="1">
    <source>
        <dbReference type="ARBA" id="ARBA00004123"/>
    </source>
</evidence>
<proteinExistence type="inferred from homology"/>
<sequence length="316" mass="36484">MPSSLNFSVENLISNHHHHNNHQQYYRNHHHHQQQQQREEVYSSKPSSSQTSDADTILRPKILSPHKDGISSIFTATLNKLPPIRIQPSTFHRNFSDVKSTVEYHDHEHLADLSDENSTECIPGTSREFFVPNIIANQSCKSDYRNVTSNNINNNNSTSSTSCHPIVCLSAPIPQTLSYFDVLLPHVQMASANPFIMGFNDNDICHNQQKLWSQQWIELIQQSGCRQYDETTAGLFLQPFRKNKRIRTAFSPQQLVELEKAFELNHYVIGNERRELATSLSLTETQVKVWFQNRRTKHKRFKSDSEKATSSHRMST</sequence>
<keyword evidence="11" id="KW-1185">Reference proteome</keyword>
<evidence type="ECO:0000256" key="7">
    <source>
        <dbReference type="RuleBase" id="RU000682"/>
    </source>
</evidence>
<evidence type="ECO:0000313" key="11">
    <source>
        <dbReference type="Proteomes" id="UP000024404"/>
    </source>
</evidence>
<dbReference type="PROSITE" id="PS00027">
    <property type="entry name" value="HOMEOBOX_1"/>
    <property type="match status" value="1"/>
</dbReference>
<keyword evidence="3 6" id="KW-0238">DNA-binding</keyword>
<evidence type="ECO:0000256" key="6">
    <source>
        <dbReference type="PROSITE-ProRule" id="PRU00108"/>
    </source>
</evidence>
<dbReference type="InterPro" id="IPR050877">
    <property type="entry name" value="EMX-VAX-Noto_Homeobox_TFs"/>
</dbReference>
<dbReference type="GO" id="GO:0005634">
    <property type="term" value="C:nucleus"/>
    <property type="evidence" value="ECO:0007669"/>
    <property type="project" value="UniProtKB-SubCell"/>
</dbReference>
<dbReference type="PROSITE" id="PS50071">
    <property type="entry name" value="HOMEOBOX_2"/>
    <property type="match status" value="1"/>
</dbReference>
<name>A0A8R1TPT1_ONCVO</name>
<dbReference type="GO" id="GO:0000978">
    <property type="term" value="F:RNA polymerase II cis-regulatory region sequence-specific DNA binding"/>
    <property type="evidence" value="ECO:0007669"/>
    <property type="project" value="TreeGrafter"/>
</dbReference>
<dbReference type="EnsemblMetazoa" id="OVOC1786.1">
    <property type="protein sequence ID" value="OVOC1786.1"/>
    <property type="gene ID" value="WBGene00238595"/>
</dbReference>
<accession>A0A8R1TPT1</accession>
<dbReference type="AlphaFoldDB" id="A0A8R1TPT1"/>
<dbReference type="Proteomes" id="UP000024404">
    <property type="component" value="Unassembled WGS sequence"/>
</dbReference>
<dbReference type="PRINTS" id="PR00024">
    <property type="entry name" value="HOMEOBOX"/>
</dbReference>
<feature type="domain" description="Homeobox" evidence="9">
    <location>
        <begin position="241"/>
        <end position="301"/>
    </location>
</feature>
<dbReference type="GO" id="GO:0000981">
    <property type="term" value="F:DNA-binding transcription factor activity, RNA polymerase II-specific"/>
    <property type="evidence" value="ECO:0007669"/>
    <property type="project" value="InterPro"/>
</dbReference>
<reference evidence="11" key="1">
    <citation type="submission" date="2013-10" db="EMBL/GenBank/DDBJ databases">
        <title>Genome sequencing of Onchocerca volvulus.</title>
        <authorList>
            <person name="Cotton J."/>
            <person name="Tsai J."/>
            <person name="Stanley E."/>
            <person name="Tracey A."/>
            <person name="Holroyd N."/>
            <person name="Lustigman S."/>
            <person name="Berriman M."/>
        </authorList>
    </citation>
    <scope>NUCLEOTIDE SEQUENCE</scope>
</reference>
<feature type="compositionally biased region" description="Polar residues" evidence="8">
    <location>
        <begin position="44"/>
        <end position="54"/>
    </location>
</feature>
<dbReference type="PANTHER" id="PTHR24339:SF28">
    <property type="entry name" value="E5-RELATED"/>
    <property type="match status" value="1"/>
</dbReference>
<dbReference type="InterPro" id="IPR020479">
    <property type="entry name" value="HD_metazoa"/>
</dbReference>
<dbReference type="SUPFAM" id="SSF46689">
    <property type="entry name" value="Homeodomain-like"/>
    <property type="match status" value="1"/>
</dbReference>
<dbReference type="InterPro" id="IPR001356">
    <property type="entry name" value="HD"/>
</dbReference>
<reference evidence="10" key="2">
    <citation type="submission" date="2022-06" db="UniProtKB">
        <authorList>
            <consortium name="EnsemblMetazoa"/>
        </authorList>
    </citation>
    <scope>IDENTIFICATION</scope>
</reference>
<keyword evidence="4 6" id="KW-0371">Homeobox</keyword>
<dbReference type="InterPro" id="IPR017970">
    <property type="entry name" value="Homeobox_CS"/>
</dbReference>
<evidence type="ECO:0000256" key="4">
    <source>
        <dbReference type="ARBA" id="ARBA00023155"/>
    </source>
</evidence>
<dbReference type="Pfam" id="PF00046">
    <property type="entry name" value="Homeodomain"/>
    <property type="match status" value="1"/>
</dbReference>
<dbReference type="SMART" id="SM00389">
    <property type="entry name" value="HOX"/>
    <property type="match status" value="1"/>
</dbReference>
<evidence type="ECO:0000259" key="9">
    <source>
        <dbReference type="PROSITE" id="PS50071"/>
    </source>
</evidence>
<dbReference type="InterPro" id="IPR009057">
    <property type="entry name" value="Homeodomain-like_sf"/>
</dbReference>
<feature type="region of interest" description="Disordered" evidence="8">
    <location>
        <begin position="22"/>
        <end position="57"/>
    </location>
</feature>
<evidence type="ECO:0000313" key="10">
    <source>
        <dbReference type="EnsemblMetazoa" id="OVOC1786.1"/>
    </source>
</evidence>